<dbReference type="PANTHER" id="PTHR22846">
    <property type="entry name" value="WD40 REPEAT PROTEIN"/>
    <property type="match status" value="1"/>
</dbReference>
<accession>A0A8J2RSX0</accession>
<comment type="subcellular location">
    <subcellularLocation>
        <location evidence="1">Nucleus</location>
    </subcellularLocation>
</comment>
<dbReference type="InterPro" id="IPR015943">
    <property type="entry name" value="WD40/YVTN_repeat-like_dom_sf"/>
</dbReference>
<proteinExistence type="inferred from homology"/>
<evidence type="ECO:0000256" key="1">
    <source>
        <dbReference type="ARBA" id="ARBA00004123"/>
    </source>
</evidence>
<gene>
    <name evidence="7" type="ORF">DGAL_LOCUS4661</name>
</gene>
<feature type="repeat" description="WD" evidence="6">
    <location>
        <begin position="291"/>
        <end position="325"/>
    </location>
</feature>
<dbReference type="OrthoDB" id="756370at2759"/>
<protein>
    <recommendedName>
        <fullName evidence="9">WD repeat-containing protein 55 homolog</fullName>
    </recommendedName>
</protein>
<comment type="caution">
    <text evidence="7">The sequence shown here is derived from an EMBL/GenBank/DDBJ whole genome shotgun (WGS) entry which is preliminary data.</text>
</comment>
<dbReference type="PROSITE" id="PS00678">
    <property type="entry name" value="WD_REPEATS_1"/>
    <property type="match status" value="1"/>
</dbReference>
<reference evidence="7" key="1">
    <citation type="submission" date="2021-11" db="EMBL/GenBank/DDBJ databases">
        <authorList>
            <person name="Schell T."/>
        </authorList>
    </citation>
    <scope>NUCLEOTIDE SEQUENCE</scope>
    <source>
        <strain evidence="7">M5</strain>
    </source>
</reference>
<dbReference type="PROSITE" id="PS50082">
    <property type="entry name" value="WD_REPEATS_2"/>
    <property type="match status" value="2"/>
</dbReference>
<dbReference type="PANTHER" id="PTHR22846:SF2">
    <property type="entry name" value="F-BOX-LIKE_WD REPEAT-CONTAINING PROTEIN EBI"/>
    <property type="match status" value="1"/>
</dbReference>
<dbReference type="InterPro" id="IPR045183">
    <property type="entry name" value="Ebi-like"/>
</dbReference>
<dbReference type="SUPFAM" id="SSF50978">
    <property type="entry name" value="WD40 repeat-like"/>
    <property type="match status" value="1"/>
</dbReference>
<dbReference type="Pfam" id="PF00400">
    <property type="entry name" value="WD40"/>
    <property type="match status" value="3"/>
</dbReference>
<dbReference type="AlphaFoldDB" id="A0A8J2RSX0"/>
<name>A0A8J2RSX0_9CRUS</name>
<keyword evidence="3" id="KW-0677">Repeat</keyword>
<dbReference type="PROSITE" id="PS50294">
    <property type="entry name" value="WD_REPEATS_REGION"/>
    <property type="match status" value="2"/>
</dbReference>
<evidence type="ECO:0000313" key="8">
    <source>
        <dbReference type="Proteomes" id="UP000789390"/>
    </source>
</evidence>
<keyword evidence="8" id="KW-1185">Reference proteome</keyword>
<dbReference type="InterPro" id="IPR001680">
    <property type="entry name" value="WD40_rpt"/>
</dbReference>
<dbReference type="EMBL" id="CAKKLH010000079">
    <property type="protein sequence ID" value="CAH0102268.1"/>
    <property type="molecule type" value="Genomic_DNA"/>
</dbReference>
<evidence type="ECO:0000313" key="7">
    <source>
        <dbReference type="EMBL" id="CAH0102268.1"/>
    </source>
</evidence>
<evidence type="ECO:0000256" key="5">
    <source>
        <dbReference type="ARBA" id="ARBA00025741"/>
    </source>
</evidence>
<evidence type="ECO:0000256" key="4">
    <source>
        <dbReference type="ARBA" id="ARBA00023242"/>
    </source>
</evidence>
<sequence length="380" mass="42761">MASERAFVHKNVSCIEDDKYPCTEITSCVFDPTCQRLACAFGDHRVLILSENSNSNNSIQEWDRNILTVYPQSLSSFLSSQAIIIQVDWNADGSLLAAGDFNGLFFVFSATNGNLLSFTNVSSKLTNIHWNRKGSHNLLLVSCENGTVEVWHLSEQTPLLVQNFVHHTSSVRDIKWLTKETFASCALDGSIFVCRIGNEETLYSLFTEHPIMSIRYSVKQDALAFFSYDKNVKFWLLDQDYIREWEGHSKGIYAICLKESDDSNLLASGGADQTVRIWNIDSSLCQSQQILRGHEFLIVALSFSQNGSYLASADSNGIVIVWSTEKWLSLFVHQCYGTILDTNSLQWNSKSTKLVVANQSNKIGIIECKSSDEMPLLKRE</sequence>
<keyword evidence="2 6" id="KW-0853">WD repeat</keyword>
<dbReference type="GO" id="GO:0006357">
    <property type="term" value="P:regulation of transcription by RNA polymerase II"/>
    <property type="evidence" value="ECO:0007669"/>
    <property type="project" value="TreeGrafter"/>
</dbReference>
<dbReference type="InterPro" id="IPR036322">
    <property type="entry name" value="WD40_repeat_dom_sf"/>
</dbReference>
<evidence type="ECO:0000256" key="3">
    <source>
        <dbReference type="ARBA" id="ARBA00022737"/>
    </source>
</evidence>
<dbReference type="InterPro" id="IPR019775">
    <property type="entry name" value="WD40_repeat_CS"/>
</dbReference>
<evidence type="ECO:0000256" key="2">
    <source>
        <dbReference type="ARBA" id="ARBA00022574"/>
    </source>
</evidence>
<feature type="repeat" description="WD" evidence="6">
    <location>
        <begin position="245"/>
        <end position="288"/>
    </location>
</feature>
<evidence type="ECO:0008006" key="9">
    <source>
        <dbReference type="Google" id="ProtNLM"/>
    </source>
</evidence>
<dbReference type="SMART" id="SM00320">
    <property type="entry name" value="WD40"/>
    <property type="match status" value="8"/>
</dbReference>
<organism evidence="7 8">
    <name type="scientific">Daphnia galeata</name>
    <dbReference type="NCBI Taxonomy" id="27404"/>
    <lineage>
        <taxon>Eukaryota</taxon>
        <taxon>Metazoa</taxon>
        <taxon>Ecdysozoa</taxon>
        <taxon>Arthropoda</taxon>
        <taxon>Crustacea</taxon>
        <taxon>Branchiopoda</taxon>
        <taxon>Diplostraca</taxon>
        <taxon>Cladocera</taxon>
        <taxon>Anomopoda</taxon>
        <taxon>Daphniidae</taxon>
        <taxon>Daphnia</taxon>
    </lineage>
</organism>
<keyword evidence="4" id="KW-0539">Nucleus</keyword>
<dbReference type="Gene3D" id="2.130.10.10">
    <property type="entry name" value="YVTN repeat-like/Quinoprotein amine dehydrogenase"/>
    <property type="match status" value="1"/>
</dbReference>
<dbReference type="GO" id="GO:0003714">
    <property type="term" value="F:transcription corepressor activity"/>
    <property type="evidence" value="ECO:0007669"/>
    <property type="project" value="InterPro"/>
</dbReference>
<dbReference type="GO" id="GO:0000118">
    <property type="term" value="C:histone deacetylase complex"/>
    <property type="evidence" value="ECO:0007669"/>
    <property type="project" value="TreeGrafter"/>
</dbReference>
<dbReference type="Proteomes" id="UP000789390">
    <property type="component" value="Unassembled WGS sequence"/>
</dbReference>
<evidence type="ECO:0000256" key="6">
    <source>
        <dbReference type="PROSITE-ProRule" id="PRU00221"/>
    </source>
</evidence>
<comment type="similarity">
    <text evidence="5">Belongs to the WD repeat EBI family.</text>
</comment>